<organism evidence="2 3">
    <name type="scientific">Virgisporangium aurantiacum</name>
    <dbReference type="NCBI Taxonomy" id="175570"/>
    <lineage>
        <taxon>Bacteria</taxon>
        <taxon>Bacillati</taxon>
        <taxon>Actinomycetota</taxon>
        <taxon>Actinomycetes</taxon>
        <taxon>Micromonosporales</taxon>
        <taxon>Micromonosporaceae</taxon>
        <taxon>Virgisporangium</taxon>
    </lineage>
</organism>
<dbReference type="Gene3D" id="2.160.20.80">
    <property type="entry name" value="E3 ubiquitin-protein ligase SopA"/>
    <property type="match status" value="1"/>
</dbReference>
<dbReference type="PANTHER" id="PTHR14136">
    <property type="entry name" value="BTB_POZ DOMAIN-CONTAINING PROTEIN KCTD9"/>
    <property type="match status" value="1"/>
</dbReference>
<dbReference type="AlphaFoldDB" id="A0A8J3YXP1"/>
<dbReference type="EMBL" id="BOPG01000002">
    <property type="protein sequence ID" value="GIJ52592.1"/>
    <property type="molecule type" value="Genomic_DNA"/>
</dbReference>
<sequence length="262" mass="27676">MCCVAPAFARSSDFAIDKPAGRACPNLGTDFRCGIHSSLRDKGFAGCTVFDCFGAGQQISRSTYAGRDWQADPAGAGQMFAAFGVMRHLHELLYYLTESLEVPRARRLHAEVAAARDGILALTDGSPDELLALDVAPLRTGVGDLLSRVSDLARSPAGGRKPSGPKRDRRGADLVGAVLTGTNFRGATLRGAYLIGADLTDADLRDTDLLGADLRGADLSGANLTGALFLLQSQLNSARGDARTVLPPSRTQPTHWPADARL</sequence>
<dbReference type="SUPFAM" id="SSF141571">
    <property type="entry name" value="Pentapeptide repeat-like"/>
    <property type="match status" value="1"/>
</dbReference>
<dbReference type="InterPro" id="IPR051082">
    <property type="entry name" value="Pentapeptide-BTB/POZ_domain"/>
</dbReference>
<dbReference type="Proteomes" id="UP000612585">
    <property type="component" value="Unassembled WGS sequence"/>
</dbReference>
<gene>
    <name evidence="2" type="ORF">Vau01_001080</name>
</gene>
<protein>
    <recommendedName>
        <fullName evidence="4">Pentapeptide repeat-containing protein</fullName>
    </recommendedName>
</protein>
<proteinExistence type="predicted"/>
<keyword evidence="3" id="KW-1185">Reference proteome</keyword>
<reference evidence="2" key="1">
    <citation type="submission" date="2021-01" db="EMBL/GenBank/DDBJ databases">
        <title>Whole genome shotgun sequence of Virgisporangium aurantiacum NBRC 16421.</title>
        <authorList>
            <person name="Komaki H."/>
            <person name="Tamura T."/>
        </authorList>
    </citation>
    <scope>NUCLEOTIDE SEQUENCE</scope>
    <source>
        <strain evidence="2">NBRC 16421</strain>
    </source>
</reference>
<comment type="caution">
    <text evidence="2">The sequence shown here is derived from an EMBL/GenBank/DDBJ whole genome shotgun (WGS) entry which is preliminary data.</text>
</comment>
<accession>A0A8J3YXP1</accession>
<evidence type="ECO:0000313" key="2">
    <source>
        <dbReference type="EMBL" id="GIJ52592.1"/>
    </source>
</evidence>
<evidence type="ECO:0000256" key="1">
    <source>
        <dbReference type="SAM" id="MobiDB-lite"/>
    </source>
</evidence>
<dbReference type="InterPro" id="IPR001646">
    <property type="entry name" value="5peptide_repeat"/>
</dbReference>
<feature type="region of interest" description="Disordered" evidence="1">
    <location>
        <begin position="241"/>
        <end position="262"/>
    </location>
</feature>
<name>A0A8J3YXP1_9ACTN</name>
<dbReference type="Pfam" id="PF00805">
    <property type="entry name" value="Pentapeptide"/>
    <property type="match status" value="1"/>
</dbReference>
<evidence type="ECO:0008006" key="4">
    <source>
        <dbReference type="Google" id="ProtNLM"/>
    </source>
</evidence>
<dbReference type="PANTHER" id="PTHR14136:SF17">
    <property type="entry name" value="BTB_POZ DOMAIN-CONTAINING PROTEIN KCTD9"/>
    <property type="match status" value="1"/>
</dbReference>
<evidence type="ECO:0000313" key="3">
    <source>
        <dbReference type="Proteomes" id="UP000612585"/>
    </source>
</evidence>